<dbReference type="GO" id="GO:0006633">
    <property type="term" value="P:fatty acid biosynthetic process"/>
    <property type="evidence" value="ECO:0007669"/>
    <property type="project" value="TreeGrafter"/>
</dbReference>
<dbReference type="PROSITE" id="PS00455">
    <property type="entry name" value="AMP_BINDING"/>
    <property type="match status" value="1"/>
</dbReference>
<dbReference type="InterPro" id="IPR016035">
    <property type="entry name" value="Acyl_Trfase/lysoPLipase"/>
</dbReference>
<evidence type="ECO:0000256" key="7">
    <source>
        <dbReference type="ARBA" id="ARBA00022737"/>
    </source>
</evidence>
<dbReference type="InterPro" id="IPR045851">
    <property type="entry name" value="AMP-bd_C_sf"/>
</dbReference>
<dbReference type="Pfam" id="PF22621">
    <property type="entry name" value="CurL-like_PKS_C"/>
    <property type="match status" value="1"/>
</dbReference>
<evidence type="ECO:0000313" key="15">
    <source>
        <dbReference type="EMBL" id="EED14463.1"/>
    </source>
</evidence>
<dbReference type="CDD" id="cd19532">
    <property type="entry name" value="C_PKS-NRPS"/>
    <property type="match status" value="1"/>
</dbReference>
<dbReference type="Gene3D" id="3.10.129.110">
    <property type="entry name" value="Polyketide synthase dehydratase"/>
    <property type="match status" value="1"/>
</dbReference>
<dbReference type="GO" id="GO:0016874">
    <property type="term" value="F:ligase activity"/>
    <property type="evidence" value="ECO:0007669"/>
    <property type="project" value="UniProtKB-KW"/>
</dbReference>
<dbReference type="InterPro" id="IPR016039">
    <property type="entry name" value="Thiolase-like"/>
</dbReference>
<dbReference type="CDD" id="cd05930">
    <property type="entry name" value="A_NRPS"/>
    <property type="match status" value="1"/>
</dbReference>
<dbReference type="SUPFAM" id="SSF51735">
    <property type="entry name" value="NAD(P)-binding Rossmann-fold domains"/>
    <property type="match status" value="2"/>
</dbReference>
<proteinExistence type="inferred from homology"/>
<dbReference type="InterPro" id="IPR013120">
    <property type="entry name" value="FAR_NAD-bd"/>
</dbReference>
<keyword evidence="4" id="KW-0436">Ligase</keyword>
<feature type="active site" description="Proton acceptor; for dehydratase activity" evidence="10">
    <location>
        <position position="975"/>
    </location>
</feature>
<dbReference type="GO" id="GO:0008168">
    <property type="term" value="F:methyltransferase activity"/>
    <property type="evidence" value="ECO:0007669"/>
    <property type="project" value="UniProtKB-KW"/>
</dbReference>
<evidence type="ECO:0000256" key="10">
    <source>
        <dbReference type="PROSITE-ProRule" id="PRU01363"/>
    </source>
</evidence>
<dbReference type="InterPro" id="IPR049552">
    <property type="entry name" value="PKS_DH_N"/>
</dbReference>
<dbReference type="PANTHER" id="PTHR43775:SF20">
    <property type="entry name" value="HYBRID PKS-NRPS SYNTHETASE APDA"/>
    <property type="match status" value="1"/>
</dbReference>
<dbReference type="eggNOG" id="KOG1202">
    <property type="taxonomic scope" value="Eukaryota"/>
</dbReference>
<dbReference type="SUPFAM" id="SSF53901">
    <property type="entry name" value="Thiolase-like"/>
    <property type="match status" value="1"/>
</dbReference>
<dbReference type="SUPFAM" id="SSF52151">
    <property type="entry name" value="FabD/lysophospholipase-like"/>
    <property type="match status" value="1"/>
</dbReference>
<dbReference type="InterPro" id="IPR001227">
    <property type="entry name" value="Ac_transferase_dom_sf"/>
</dbReference>
<dbReference type="Pfam" id="PF02801">
    <property type="entry name" value="Ketoacyl-synt_C"/>
    <property type="match status" value="1"/>
</dbReference>
<dbReference type="EC" id="2.3.1.161" evidence="15"/>
<dbReference type="InterPro" id="IPR036291">
    <property type="entry name" value="NAD(P)-bd_dom_sf"/>
</dbReference>
<feature type="region of interest" description="Disordered" evidence="11">
    <location>
        <begin position="2475"/>
        <end position="2514"/>
    </location>
</feature>
<keyword evidence="5" id="KW-0489">Methyltransferase</keyword>
<evidence type="ECO:0000256" key="6">
    <source>
        <dbReference type="ARBA" id="ARBA00022679"/>
    </source>
</evidence>
<dbReference type="Pfam" id="PF07993">
    <property type="entry name" value="NAD_binding_4"/>
    <property type="match status" value="1"/>
</dbReference>
<dbReference type="InterPro" id="IPR000873">
    <property type="entry name" value="AMP-dep_synth/lig_dom"/>
</dbReference>
<evidence type="ECO:0000256" key="2">
    <source>
        <dbReference type="ARBA" id="ARBA00022450"/>
    </source>
</evidence>
<dbReference type="InterPro" id="IPR049900">
    <property type="entry name" value="PKS_mFAS_DH"/>
</dbReference>
<feature type="region of interest" description="N-terminal hotdog fold" evidence="10">
    <location>
        <begin position="943"/>
        <end position="1079"/>
    </location>
</feature>
<dbReference type="Pfam" id="PF00109">
    <property type="entry name" value="ketoacyl-synt"/>
    <property type="match status" value="1"/>
</dbReference>
<dbReference type="InterPro" id="IPR013217">
    <property type="entry name" value="Methyltransf_12"/>
</dbReference>
<dbReference type="InParanoid" id="B8MPM4"/>
<evidence type="ECO:0000256" key="4">
    <source>
        <dbReference type="ARBA" id="ARBA00022598"/>
    </source>
</evidence>
<dbReference type="eggNOG" id="KOG1178">
    <property type="taxonomic scope" value="Eukaryota"/>
</dbReference>
<protein>
    <submittedName>
        <fullName evidence="15">Polyketide synthase, putative</fullName>
        <ecNumber evidence="15">2.3.1.161</ecNumber>
    </submittedName>
</protein>
<feature type="region of interest" description="C-terminal hotdog fold" evidence="10">
    <location>
        <begin position="1094"/>
        <end position="1241"/>
    </location>
</feature>
<dbReference type="HOGENOM" id="CLU_000022_37_5_1"/>
<dbReference type="Gene3D" id="3.40.50.720">
    <property type="entry name" value="NAD(P)-binding Rossmann-like Domain"/>
    <property type="match status" value="3"/>
</dbReference>
<dbReference type="SMART" id="SM00827">
    <property type="entry name" value="PKS_AT"/>
    <property type="match status" value="1"/>
</dbReference>
<dbReference type="Gene3D" id="3.40.50.150">
    <property type="entry name" value="Vaccinia Virus protein VP39"/>
    <property type="match status" value="1"/>
</dbReference>
<keyword evidence="2" id="KW-0596">Phosphopantetheine</keyword>
<dbReference type="PROSITE" id="PS52004">
    <property type="entry name" value="KS3_2"/>
    <property type="match status" value="1"/>
</dbReference>
<dbReference type="Pfam" id="PF21089">
    <property type="entry name" value="PKS_DH_N"/>
    <property type="match status" value="1"/>
</dbReference>
<dbReference type="Pfam" id="PF23297">
    <property type="entry name" value="ACP_SdgA_C"/>
    <property type="match status" value="1"/>
</dbReference>
<dbReference type="SMART" id="SM00825">
    <property type="entry name" value="PKS_KS"/>
    <property type="match status" value="1"/>
</dbReference>
<keyword evidence="3" id="KW-0597">Phosphoprotein</keyword>
<feature type="domain" description="Carrier" evidence="12">
    <location>
        <begin position="2386"/>
        <end position="2465"/>
    </location>
</feature>
<dbReference type="SUPFAM" id="SSF47336">
    <property type="entry name" value="ACP-like"/>
    <property type="match status" value="2"/>
</dbReference>
<feature type="compositionally biased region" description="Polar residues" evidence="11">
    <location>
        <begin position="2498"/>
        <end position="2510"/>
    </location>
</feature>
<dbReference type="VEuPathDB" id="FungiDB:TSTA_106730"/>
<dbReference type="InterPro" id="IPR014030">
    <property type="entry name" value="Ketoacyl_synth_N"/>
</dbReference>
<dbReference type="InterPro" id="IPR042104">
    <property type="entry name" value="PKS_dehydratase_sf"/>
</dbReference>
<evidence type="ECO:0000259" key="13">
    <source>
        <dbReference type="PROSITE" id="PS52004"/>
    </source>
</evidence>
<dbReference type="Pfam" id="PF00501">
    <property type="entry name" value="AMP-binding"/>
    <property type="match status" value="1"/>
</dbReference>
<gene>
    <name evidence="15" type="ORF">TSTA_106730</name>
</gene>
<dbReference type="CDD" id="cd02440">
    <property type="entry name" value="AdoMet_MTases"/>
    <property type="match status" value="1"/>
</dbReference>
<dbReference type="GO" id="GO:0009403">
    <property type="term" value="P:toxin biosynthetic process"/>
    <property type="evidence" value="ECO:0007669"/>
    <property type="project" value="UniProtKB-ARBA"/>
</dbReference>
<dbReference type="PANTHER" id="PTHR43775">
    <property type="entry name" value="FATTY ACID SYNTHASE"/>
    <property type="match status" value="1"/>
</dbReference>
<dbReference type="PROSITE" id="PS52019">
    <property type="entry name" value="PKS_MFAS_DH"/>
    <property type="match status" value="1"/>
</dbReference>
<dbReference type="Proteomes" id="UP000001745">
    <property type="component" value="Unassembled WGS sequence"/>
</dbReference>
<dbReference type="CDD" id="cd00833">
    <property type="entry name" value="PKS"/>
    <property type="match status" value="1"/>
</dbReference>
<dbReference type="InterPro" id="IPR020807">
    <property type="entry name" value="PKS_DH"/>
</dbReference>
<dbReference type="SUPFAM" id="SSF55048">
    <property type="entry name" value="Probable ACP-binding domain of malonyl-CoA ACP transacylase"/>
    <property type="match status" value="1"/>
</dbReference>
<dbReference type="OMA" id="GGWLINM"/>
<dbReference type="SMART" id="SM00822">
    <property type="entry name" value="PKS_KR"/>
    <property type="match status" value="1"/>
</dbReference>
<organism evidence="15 16">
    <name type="scientific">Talaromyces stipitatus (strain ATCC 10500 / CBS 375.48 / QM 6759 / NRRL 1006)</name>
    <name type="common">Penicillium stipitatum</name>
    <dbReference type="NCBI Taxonomy" id="441959"/>
    <lineage>
        <taxon>Eukaryota</taxon>
        <taxon>Fungi</taxon>
        <taxon>Dikarya</taxon>
        <taxon>Ascomycota</taxon>
        <taxon>Pezizomycotina</taxon>
        <taxon>Eurotiomycetes</taxon>
        <taxon>Eurotiomycetidae</taxon>
        <taxon>Eurotiales</taxon>
        <taxon>Trichocomaceae</taxon>
        <taxon>Talaromyces</taxon>
        <taxon>Talaromyces sect. Talaromyces</taxon>
    </lineage>
</organism>
<evidence type="ECO:0000256" key="5">
    <source>
        <dbReference type="ARBA" id="ARBA00022603"/>
    </source>
</evidence>
<dbReference type="InterPro" id="IPR042099">
    <property type="entry name" value="ANL_N_sf"/>
</dbReference>
<dbReference type="GO" id="GO:0050637">
    <property type="term" value="F:lovastatin nonaketide synthase activity"/>
    <property type="evidence" value="ECO:0007669"/>
    <property type="project" value="UniProtKB-EC"/>
</dbReference>
<evidence type="ECO:0000259" key="12">
    <source>
        <dbReference type="PROSITE" id="PS50075"/>
    </source>
</evidence>
<accession>B8MPM4</accession>
<dbReference type="Gene3D" id="3.30.559.30">
    <property type="entry name" value="Nonribosomal peptide synthetase, condensation domain"/>
    <property type="match status" value="1"/>
</dbReference>
<dbReference type="Gene3D" id="3.40.47.10">
    <property type="match status" value="1"/>
</dbReference>
<dbReference type="Gene3D" id="3.40.366.10">
    <property type="entry name" value="Malonyl-Coenzyme A Acyl Carrier Protein, domain 2"/>
    <property type="match status" value="1"/>
</dbReference>
<dbReference type="PhylomeDB" id="B8MPM4"/>
<dbReference type="Pfam" id="PF00698">
    <property type="entry name" value="Acyl_transf_1"/>
    <property type="match status" value="1"/>
</dbReference>
<keyword evidence="8" id="KW-0511">Multifunctional enzyme</keyword>
<feature type="domain" description="PKS/mFAS DH" evidence="14">
    <location>
        <begin position="943"/>
        <end position="1241"/>
    </location>
</feature>
<feature type="domain" description="Ketosynthase family 3 (KS3)" evidence="13">
    <location>
        <begin position="3"/>
        <end position="439"/>
    </location>
</feature>
<dbReference type="PROSITE" id="PS50075">
    <property type="entry name" value="CARRIER"/>
    <property type="match status" value="2"/>
</dbReference>
<feature type="compositionally biased region" description="Low complexity" evidence="11">
    <location>
        <begin position="2484"/>
        <end position="2497"/>
    </location>
</feature>
<dbReference type="Gene3D" id="3.30.559.10">
    <property type="entry name" value="Chloramphenicol acetyltransferase-like domain"/>
    <property type="match status" value="1"/>
</dbReference>
<evidence type="ECO:0000256" key="1">
    <source>
        <dbReference type="ARBA" id="ARBA00005179"/>
    </source>
</evidence>
<dbReference type="InterPro" id="IPR020841">
    <property type="entry name" value="PKS_Beta-ketoAc_synthase_dom"/>
</dbReference>
<reference evidence="16" key="1">
    <citation type="journal article" date="2015" name="Genome Announc.">
        <title>Genome sequence of the AIDS-associated pathogen Penicillium marneffei (ATCC18224) and its near taxonomic relative Talaromyces stipitatus (ATCC10500).</title>
        <authorList>
            <person name="Nierman W.C."/>
            <person name="Fedorova-Abrams N.D."/>
            <person name="Andrianopoulos A."/>
        </authorList>
    </citation>
    <scope>NUCLEOTIDE SEQUENCE [LARGE SCALE GENOMIC DNA]</scope>
    <source>
        <strain evidence="16">ATCC 10500 / CBS 375.48 / QM 6759 / NRRL 1006</strain>
    </source>
</reference>
<dbReference type="SUPFAM" id="SSF53335">
    <property type="entry name" value="S-adenosyl-L-methionine-dependent methyltransferases"/>
    <property type="match status" value="1"/>
</dbReference>
<evidence type="ECO:0000256" key="11">
    <source>
        <dbReference type="SAM" id="MobiDB-lite"/>
    </source>
</evidence>
<dbReference type="OrthoDB" id="329835at2759"/>
<dbReference type="InterPro" id="IPR029063">
    <property type="entry name" value="SAM-dependent_MTases_sf"/>
</dbReference>
<dbReference type="InterPro" id="IPR016036">
    <property type="entry name" value="Malonyl_transacylase_ACP-bd"/>
</dbReference>
<sequence length="3968" mass="439115">MASEPIAIIGAGCRFPGDVDSPSKLWELLKQPRDLLSEIPRERYNVEAFYHPDGKHHNATNVRHSYFLSENPHAWDANFFSIKPQEAECMDPQHRLTLEVVYEALCNAGLRMEDLQGSSTAAYVGLMSSDYTDIMQHDLKMTPQHFGVGVANSLASNRISYFFDWHGPSVTLDTACSGSLVAVHHAARALRNGDCSVAVAAGSNLLLGPKLYIAESKLSMLSPSGRSRMWDAAADGYGRGEGIGAVILKTLDQAMKDGDKIDCIIRETGVNQDGRTLGITMPSNLAQEALIRETYRRAGLDPSNPTNRCQYFEAHGTGTPAGDPQESQAISRAFFGDRSRGEYEEPLYVGSIKTIIGHTEGTAGVAGLLKASLAVQHGMIPPNMLFENISPRVAPYYDDLKIVTGECLPWPSLPKGVPRRASVNSFGYGGTNCHVIVEQFVNLQNNPSADHLLSSCVPLTISANSEISLCDSIERLLIYLRQHPQISIRDVSWTLYEKRSVLPFRVAVPARDTTEACTNLEWKLDELKANGNGKTVTKTVLTKRKPRVLGIFTGQGAQWAGMGKMLLQHSEYARETIDELDDALRSLSAEDRPSWTLLEELQKDKDASRVYEAEFSQPLCAAVQILLVKLLRIAGVNFTTVVGHSSGEIGCAFASGRLTASQAIKAAYFRGRVLEEAASPSGASGGMLAVGTSLKEARGLCLSEKFTGRIGVAASNGPDSVTLSGDLDAIEEAKAVFDGEHKFARMLRVDKAYHSHHMKSCARTYIRSLKPFFRVPGGRSQCKWISSVHPPHQMTSHDANPEYWKDNLVSPVLFSEAVEAALDSEPELFDVIIEVGPHPALKGPCLSTVQSAIGKELPYIGCMERNGDDWNALSSALGFLWERFGAKAANLPLLDSVIFGDGSAPAPNMVTDLPIYPWDHRRLFYRESRLLHNYLFANDKVQHPFLGTLDPNTTAESWKWHNVLLPREMSWLDGHRIQGLTVLPGAFYVVMAMEAALLMLPGKRQVALIEVRRLQLGKAITFDGEDDAAEVTFKMDVLSPVPDDKGVFELVFQCDSCLSKERTLSWSAKGKLLVMLGSESTLELAPPAKEPPHLVETSPDLFYKAQLDLGFGYTGHFRGLTSIRRATGHARGTLRVAPPFDESTSRKWIIHPATLDLALQAPYVAYHAPKDGRVQSVYVPVIIERIALNPFIARSITDGSIDFSADNLDGKSADVCLSVNGNTVVQIEGLKSRSFSDRSEAEDRAMFSKWVWEQWPPKPIARDDSFSEEDKSAATAAERMVYYYTKTLMSNLSHDDKQEALTVHQHMFNWAEHLFTMVALGEHPFYQAAWERDTSEDIEQLIAQYPTSAELQIVKRIGENLSAAIFDDADMHEILTRDDLLASLLDSKLYSAGYKHLADMVSSLTHRYPDIDVLEIGAGTGMATRHVLQNLASVYKGYTFTDINPEIVKQAEEDFSKTTSRMTFRTLDISSSPEYQGFKPHTYGLVIAANVFHATKDISEVLTNVRSLLKPGGYLLMVNITNTKQSRLDFIFGALPGWWDSIDEERGLSPIVSWSSWDSLLRDHDFSGIEYHSPLADGDLRASDLMVSRYMSDKMNILEQALSPAFRELGAWLSDTPITVIGGATQASAQVLEDIRHSLPKRSTCSYQIIKGIPRENKRSYVILSELDSPLFASLDDESLNSLKDLFSSARTILWVTTGAYAENPYQAMVVGFTRTLRQEYPEVCMQILDFQDISEVSGVEIATSLLQLEIAPDMRPDDLVWTTEPEIRLQGGSKHLPRIKADIPRNLRYNSRNRRIIEQTSLDTNIVSVVPGDESGQYHFQVSGSTRNFSDSWTRSDWILLEVQHSLLQAVSVGHSGFLYLVHGKVLGTQTNVFALSEFHSSIVKVSARWTLLCSPEGPVEYLAALAANLLASRIVSNVPSGKTVVVNEPFEFLIGPLVRHSAERNVNLRLTTTDKMRVNEKSTAHWVLFHPHLTQSMIKRTLDTNIHSFWNLSTEQGLNSFGIKLAESLPVDCFKRTRADLLRPLSSFSGDQTACQEVFETVAGGVTTKDIGPCHSISVSSITEVPNQLEDCTLLDWTAVASLPTLVQPIDSIDLFADQKTYVLFGLTGDLGRGLCRWMVRHGARYIVLASRNPKIDPAWLDMMKDEGATVQAHSIDVSDRSSLRTALDKIQASLPLIAGIAHAPMVLQDALFENMDYESMEVVLDAKVNGAIHLNEYFDSERPLDFFICFSSLATIAGNSGQSNYTAANNFLSTLTAQRRRRGLAGSCIALSAVYGVGYVAKAARESGYELNPYTFVPIGEQDVDELFAEAVVAGKPHQDGEPVEIITGIPYLEYKNREHITHFDDPRVSFWRLPNEESRSDHSSSHGSLSVREKLLVATDANSAFDILKDALVGKLRSTLRLASNEPVDEEGPLIDQGVDSLVAVTLRTWFSKELTADVPVLRIIGGASISELAQSVLKTLDPAMLPLVSEKTADEDGTQSSRESSQSDDVSSNGPALTPETSSESDSLDVKDMDDYVTFQTSTTADTLCTETTPLTGNILSSSQNQVHEARMSYNQARFWAMRPLVPDESFFTVAIGLWIAGNLRVENLRAAVAAITQRHEIFRTRFCNSEDGVSLQIISPTSCLQLEEVQCSDKAAASERFKDICRRRFDPASGDTACFVLFSWGAEEHFLAIAYHHIILDGASFDLLFHELNAMHQGMKNLPEPFQYVEFSERQRAEMEEGKMAEDVVYWKTEYQTLPPPLSLLPIAHSSSRKEPLLYDQHEATIQLPPMLATRIKDQSRKHKANPVHFYMAALNVLLARFTAAEDVCIGMAHDGRNSESDAKTMGLFLNLLPIRLSFSREQSFGEMVTQCKMKIRTAVAHNRLPFDALVQMLNVPRSSFHTPLFQAFLDYRKGRADLRRDPAMIKPGMLHVAGIETSRSRTAYDLSLEVNDEPLETTIRMKTQRSSYPPEAASLLLNSFVNLLSTFSRNPALSMGGVRMFSKTDIDKAVKVGQGEIRETSSPSLMHTIRSYCQNTPDNVALEGSESCLSYAEMASRIDGISSTLLSLGIEKSNNVVILQQPTPDWICSMLAILNIGAVCIPVDPSWPPARQESVIRSSDARVVLTKDCDQSNNDYDVMKIDLRSIFTSTEPYLQQPATMDYSAPAIVLYSSGTTGAPKGIVLTHGGIMDRVEAMSKLDLVKPRVLQQSAITFDHALTQVFLGLHFGGSVYVVPREMRRDAKAISRLIVDKDIEYTKATPSEYNSWLWVGSDTLREAQNWKVAGIGGEVIPRSLLDALKSLNLDQLRVFSDYGPAEATLSSYRVELQYKSNSDQRVPLGRHLPNVSTYIVDQNRQPVPLGWPGEILIGGPGISSGYFKQSEMTVQKFLPDQFATPIHAEHGWKTVFFSGDRGRMREDGSLLFDGRISSESTQVKLRGFRVELSDVEQSILDSANGLVTSAAVTLRGKEIDQKFLAGHLVFTPGLSAERREALLRRLPHQLSVPSYMRPAMLFALEEMPMTSHGKVDRDAISKITLPESSSVETSYLAGQMEAIWALWCRVLPREATLSIKPEKETDFISAGGNSLLLVKLQVIIHQEMRLDIPLAQLLEETTLEGMANTCETATALSVEPIDWESEIILDTEPVEILDRIEKTLNHKEGIHVLVTGASGFLSRHVLKQLGDMQNISRISCLAVRQKSFNLLVSKSLPKVSLYQGDLTSPSLGLSAVDFQALSQDADVILHCGSDRSFWNPYRLLRSANVLSTKELVRLTAPRKTPIIFISSGAVDDIQSVAYLSRPNVTGYLASKYINETLLKQAQETLGTPVTIIRMLDGATTGRNDDAAPGTVSISEVTEAICQIGLKLSKRFQHADLSAGSSISFARVTDVSSLVCNEIQRLATYHSAENEGDGREVRYHHYSDSACLDGEGWSTLFGLDDSNPLLYQEWQNLPVIPATAWFGEAKLNGFKYLISSQIIKVDDMVSRR</sequence>
<keyword evidence="6 15" id="KW-0808">Transferase</keyword>
<feature type="domain" description="Carrier" evidence="12">
    <location>
        <begin position="3531"/>
        <end position="3611"/>
    </location>
</feature>
<dbReference type="Gene3D" id="3.40.50.12780">
    <property type="entry name" value="N-terminal domain of ligase-like"/>
    <property type="match status" value="1"/>
</dbReference>
<dbReference type="InterPro" id="IPR050091">
    <property type="entry name" value="PKS_NRPS_Biosynth_Enz"/>
</dbReference>
<dbReference type="GO" id="GO:0031177">
    <property type="term" value="F:phosphopantetheine binding"/>
    <property type="evidence" value="ECO:0007669"/>
    <property type="project" value="InterPro"/>
</dbReference>
<evidence type="ECO:0000256" key="8">
    <source>
        <dbReference type="ARBA" id="ARBA00023268"/>
    </source>
</evidence>
<keyword evidence="15" id="KW-0012">Acyltransferase</keyword>
<dbReference type="SUPFAM" id="SSF56801">
    <property type="entry name" value="Acetyl-CoA synthetase-like"/>
    <property type="match status" value="1"/>
</dbReference>
<dbReference type="SMART" id="SM00823">
    <property type="entry name" value="PKS_PP"/>
    <property type="match status" value="1"/>
</dbReference>
<dbReference type="InterPro" id="IPR001242">
    <property type="entry name" value="Condensation_dom"/>
</dbReference>
<dbReference type="GeneID" id="8103573"/>
<dbReference type="InterPro" id="IPR014031">
    <property type="entry name" value="Ketoacyl_synth_C"/>
</dbReference>
<dbReference type="Gene3D" id="3.30.300.30">
    <property type="match status" value="1"/>
</dbReference>
<dbReference type="InterPro" id="IPR020806">
    <property type="entry name" value="PKS_PP-bd"/>
</dbReference>
<dbReference type="Pfam" id="PF00550">
    <property type="entry name" value="PP-binding"/>
    <property type="match status" value="1"/>
</dbReference>
<dbReference type="STRING" id="441959.B8MPM4"/>
<comment type="similarity">
    <text evidence="9">In the C-terminal section; belongs to the NRP synthetase family.</text>
</comment>
<dbReference type="InterPro" id="IPR013968">
    <property type="entry name" value="PKS_KR"/>
</dbReference>
<evidence type="ECO:0000313" key="16">
    <source>
        <dbReference type="Proteomes" id="UP000001745"/>
    </source>
</evidence>
<dbReference type="SUPFAM" id="SSF52777">
    <property type="entry name" value="CoA-dependent acyltransferases"/>
    <property type="match status" value="2"/>
</dbReference>
<dbReference type="InterPro" id="IPR009081">
    <property type="entry name" value="PP-bd_ACP"/>
</dbReference>
<dbReference type="InterPro" id="IPR023213">
    <property type="entry name" value="CAT-like_dom_sf"/>
</dbReference>
<dbReference type="Gene3D" id="1.10.1200.10">
    <property type="entry name" value="ACP-like"/>
    <property type="match status" value="2"/>
</dbReference>
<keyword evidence="7" id="KW-0677">Repeat</keyword>
<evidence type="ECO:0000256" key="9">
    <source>
        <dbReference type="ARBA" id="ARBA00029443"/>
    </source>
</evidence>
<dbReference type="EMBL" id="EQ962658">
    <property type="protein sequence ID" value="EED14463.1"/>
    <property type="molecule type" value="Genomic_DNA"/>
</dbReference>
<dbReference type="SMART" id="SM00826">
    <property type="entry name" value="PKS_DH"/>
    <property type="match status" value="1"/>
</dbReference>
<dbReference type="Pfam" id="PF14765">
    <property type="entry name" value="PS-DH"/>
    <property type="match status" value="1"/>
</dbReference>
<dbReference type="InterPro" id="IPR049551">
    <property type="entry name" value="PKS_DH_C"/>
</dbReference>
<dbReference type="InterPro" id="IPR036736">
    <property type="entry name" value="ACP-like_sf"/>
</dbReference>
<evidence type="ECO:0000259" key="14">
    <source>
        <dbReference type="PROSITE" id="PS52019"/>
    </source>
</evidence>
<dbReference type="GO" id="GO:0004312">
    <property type="term" value="F:fatty acid synthase activity"/>
    <property type="evidence" value="ECO:0007669"/>
    <property type="project" value="TreeGrafter"/>
</dbReference>
<feature type="active site" description="Proton donor; for dehydratase activity" evidence="10">
    <location>
        <position position="1156"/>
    </location>
</feature>
<dbReference type="Pfam" id="PF00668">
    <property type="entry name" value="Condensation"/>
    <property type="match status" value="1"/>
</dbReference>
<dbReference type="FunFam" id="3.40.47.10:FF:000019">
    <property type="entry name" value="Polyketide synthase type I"/>
    <property type="match status" value="1"/>
</dbReference>
<keyword evidence="16" id="KW-1185">Reference proteome</keyword>
<dbReference type="InterPro" id="IPR057326">
    <property type="entry name" value="KR_dom"/>
</dbReference>
<dbReference type="GO" id="GO:0032259">
    <property type="term" value="P:methylation"/>
    <property type="evidence" value="ECO:0007669"/>
    <property type="project" value="UniProtKB-KW"/>
</dbReference>
<dbReference type="InterPro" id="IPR014043">
    <property type="entry name" value="Acyl_transferase_dom"/>
</dbReference>
<dbReference type="Pfam" id="PF08242">
    <property type="entry name" value="Methyltransf_12"/>
    <property type="match status" value="1"/>
</dbReference>
<dbReference type="RefSeq" id="XP_002486701.1">
    <property type="nucleotide sequence ID" value="XM_002486656.1"/>
</dbReference>
<dbReference type="InterPro" id="IPR020845">
    <property type="entry name" value="AMP-binding_CS"/>
</dbReference>
<dbReference type="Pfam" id="PF08659">
    <property type="entry name" value="KR"/>
    <property type="match status" value="1"/>
</dbReference>
<comment type="pathway">
    <text evidence="1">Secondary metabolite biosynthesis.</text>
</comment>
<name>B8MPM4_TALSN</name>
<evidence type="ECO:0000256" key="3">
    <source>
        <dbReference type="ARBA" id="ARBA00022553"/>
    </source>
</evidence>